<evidence type="ECO:0000313" key="2">
    <source>
        <dbReference type="EMBL" id="RXT44794.1"/>
    </source>
</evidence>
<gene>
    <name evidence="2" type="ORF">B5V03_19585</name>
</gene>
<name>A0A4Q1V3P6_9BRAD</name>
<dbReference type="AlphaFoldDB" id="A0A4Q1V3P6"/>
<dbReference type="Proteomes" id="UP000290819">
    <property type="component" value="Unassembled WGS sequence"/>
</dbReference>
<keyword evidence="1" id="KW-0812">Transmembrane</keyword>
<accession>A0A4Q1V3P6</accession>
<feature type="transmembrane region" description="Helical" evidence="1">
    <location>
        <begin position="41"/>
        <end position="59"/>
    </location>
</feature>
<evidence type="ECO:0000256" key="1">
    <source>
        <dbReference type="SAM" id="Phobius"/>
    </source>
</evidence>
<evidence type="ECO:0000313" key="3">
    <source>
        <dbReference type="Proteomes" id="UP000290819"/>
    </source>
</evidence>
<protein>
    <recommendedName>
        <fullName evidence="4">DUF4175 domain-containing protein</fullName>
    </recommendedName>
</protein>
<sequence>MHGSPDRSRLWIRVFAAPIVLAVATITGLLAALLWGTVGQYVAWVTVGAPVLVISWVWVRRRTQKPEHFDRVMRGK</sequence>
<comment type="caution">
    <text evidence="2">The sequence shown here is derived from an EMBL/GenBank/DDBJ whole genome shotgun (WGS) entry which is preliminary data.</text>
</comment>
<keyword evidence="3" id="KW-1185">Reference proteome</keyword>
<proteinExistence type="predicted"/>
<reference evidence="2 3" key="1">
    <citation type="submission" date="2017-03" db="EMBL/GenBank/DDBJ databases">
        <authorList>
            <person name="Safronova V.I."/>
            <person name="Sazanova A.L."/>
            <person name="Chirak E.R."/>
        </authorList>
    </citation>
    <scope>NUCLEOTIDE SEQUENCE [LARGE SCALE GENOMIC DNA]</scope>
    <source>
        <strain evidence="2 3">Opo-243</strain>
    </source>
</reference>
<evidence type="ECO:0008006" key="4">
    <source>
        <dbReference type="Google" id="ProtNLM"/>
    </source>
</evidence>
<dbReference type="EMBL" id="MZXW01000022">
    <property type="protein sequence ID" value="RXT44794.1"/>
    <property type="molecule type" value="Genomic_DNA"/>
</dbReference>
<organism evidence="2 3">
    <name type="scientific">Bradyrhizobium betae</name>
    <dbReference type="NCBI Taxonomy" id="244734"/>
    <lineage>
        <taxon>Bacteria</taxon>
        <taxon>Pseudomonadati</taxon>
        <taxon>Pseudomonadota</taxon>
        <taxon>Alphaproteobacteria</taxon>
        <taxon>Hyphomicrobiales</taxon>
        <taxon>Nitrobacteraceae</taxon>
        <taxon>Bradyrhizobium</taxon>
    </lineage>
</organism>
<keyword evidence="1" id="KW-0472">Membrane</keyword>
<feature type="transmembrane region" description="Helical" evidence="1">
    <location>
        <begin position="12"/>
        <end position="35"/>
    </location>
</feature>
<keyword evidence="1" id="KW-1133">Transmembrane helix</keyword>